<dbReference type="RefSeq" id="WP_202345955.1">
    <property type="nucleotide sequence ID" value="NZ_BAAAPI010000010.1"/>
</dbReference>
<evidence type="ECO:0000256" key="1">
    <source>
        <dbReference type="ARBA" id="ARBA00010613"/>
    </source>
</evidence>
<proteinExistence type="inferred from homology"/>
<dbReference type="InterPro" id="IPR003010">
    <property type="entry name" value="C-N_Hydrolase"/>
</dbReference>
<organism evidence="3 4">
    <name type="scientific">Leucobacter chromiireducens subsp. solipictus</name>
    <dbReference type="NCBI Taxonomy" id="398235"/>
    <lineage>
        <taxon>Bacteria</taxon>
        <taxon>Bacillati</taxon>
        <taxon>Actinomycetota</taxon>
        <taxon>Actinomycetes</taxon>
        <taxon>Micrococcales</taxon>
        <taxon>Microbacteriaceae</taxon>
        <taxon>Leucobacter</taxon>
    </lineage>
</organism>
<dbReference type="InterPro" id="IPR036526">
    <property type="entry name" value="C-N_Hydrolase_sf"/>
</dbReference>
<dbReference type="PROSITE" id="PS50263">
    <property type="entry name" value="CN_HYDROLASE"/>
    <property type="match status" value="1"/>
</dbReference>
<dbReference type="PANTHER" id="PTHR23088:SF27">
    <property type="entry name" value="DEAMINATED GLUTATHIONE AMIDASE"/>
    <property type="match status" value="1"/>
</dbReference>
<name>A0ABS1SJE7_9MICO</name>
<evidence type="ECO:0000313" key="3">
    <source>
        <dbReference type="EMBL" id="MBL3680683.1"/>
    </source>
</evidence>
<sequence length="282" mass="30134">MVSVSSQSPARRIALVQVASPEHESREARIDRVAELLRQHPGADLYVLPELWSAGYFAFERYAELAETLDGPTVTMIRRLARELGAAIHLGSIVERSPEGTLHNTAVLVGADGKITQTYRKIHVFGYQSLEAELLTAGSTLSVAPSPLGATASITCYDLRFPGLWQEMSVRGAEAVIVPAAWPAARREHWRVLTQARAIEHQLWVVAVNACGVQGGVELGGHSRIVDPAGRVLAECGDAEEVVVVDVDPALVTAVRGEFPVIGDRLAAAAYGTLSADTGAEA</sequence>
<dbReference type="InterPro" id="IPR001110">
    <property type="entry name" value="UPF0012_CS"/>
</dbReference>
<evidence type="ECO:0000259" key="2">
    <source>
        <dbReference type="PROSITE" id="PS50263"/>
    </source>
</evidence>
<gene>
    <name evidence="3" type="ORF">D3230_15495</name>
</gene>
<dbReference type="Proteomes" id="UP001645859">
    <property type="component" value="Unassembled WGS sequence"/>
</dbReference>
<comment type="caution">
    <text evidence="3">The sequence shown here is derived from an EMBL/GenBank/DDBJ whole genome shotgun (WGS) entry which is preliminary data.</text>
</comment>
<dbReference type="GO" id="GO:0016787">
    <property type="term" value="F:hydrolase activity"/>
    <property type="evidence" value="ECO:0007669"/>
    <property type="project" value="UniProtKB-KW"/>
</dbReference>
<dbReference type="Gene3D" id="3.60.110.10">
    <property type="entry name" value="Carbon-nitrogen hydrolase"/>
    <property type="match status" value="1"/>
</dbReference>
<accession>A0ABS1SJE7</accession>
<evidence type="ECO:0000313" key="4">
    <source>
        <dbReference type="Proteomes" id="UP001645859"/>
    </source>
</evidence>
<comment type="similarity">
    <text evidence="1">Belongs to the carbon-nitrogen hydrolase superfamily. NIT1/NIT2 family.</text>
</comment>
<protein>
    <submittedName>
        <fullName evidence="3">Carbon-nitrogen family hydrolase</fullName>
    </submittedName>
</protein>
<dbReference type="PANTHER" id="PTHR23088">
    <property type="entry name" value="NITRILASE-RELATED"/>
    <property type="match status" value="1"/>
</dbReference>
<keyword evidence="3" id="KW-0378">Hydrolase</keyword>
<dbReference type="SUPFAM" id="SSF56317">
    <property type="entry name" value="Carbon-nitrogen hydrolase"/>
    <property type="match status" value="1"/>
</dbReference>
<dbReference type="Pfam" id="PF00795">
    <property type="entry name" value="CN_hydrolase"/>
    <property type="match status" value="1"/>
</dbReference>
<feature type="domain" description="CN hydrolase" evidence="2">
    <location>
        <begin position="11"/>
        <end position="249"/>
    </location>
</feature>
<keyword evidence="4" id="KW-1185">Reference proteome</keyword>
<dbReference type="EMBL" id="QYAC01000009">
    <property type="protein sequence ID" value="MBL3680683.1"/>
    <property type="molecule type" value="Genomic_DNA"/>
</dbReference>
<dbReference type="PROSITE" id="PS01227">
    <property type="entry name" value="UPF0012"/>
    <property type="match status" value="1"/>
</dbReference>
<reference evidence="3 4" key="1">
    <citation type="submission" date="2018-09" db="EMBL/GenBank/DDBJ databases">
        <title>Comparative genomics of Leucobacter spp.</title>
        <authorList>
            <person name="Reis A.C."/>
            <person name="Kolvenbach B.A."/>
            <person name="Corvini P.F.X."/>
            <person name="Nunes O.C."/>
        </authorList>
    </citation>
    <scope>NUCLEOTIDE SEQUENCE [LARGE SCALE GENOMIC DNA]</scope>
    <source>
        <strain evidence="3 4">TAN 31504</strain>
    </source>
</reference>